<proteinExistence type="inferred from homology"/>
<name>A0ABU7PIQ8_9ACTN</name>
<dbReference type="SUPFAM" id="SSF53850">
    <property type="entry name" value="Periplasmic binding protein-like II"/>
    <property type="match status" value="1"/>
</dbReference>
<dbReference type="Proteomes" id="UP001344658">
    <property type="component" value="Unassembled WGS sequence"/>
</dbReference>
<evidence type="ECO:0000256" key="2">
    <source>
        <dbReference type="ARBA" id="ARBA00023015"/>
    </source>
</evidence>
<dbReference type="Gene3D" id="1.10.10.10">
    <property type="entry name" value="Winged helix-like DNA-binding domain superfamily/Winged helix DNA-binding domain"/>
    <property type="match status" value="1"/>
</dbReference>
<keyword evidence="7" id="KW-1185">Reference proteome</keyword>
<evidence type="ECO:0000313" key="7">
    <source>
        <dbReference type="Proteomes" id="UP001344658"/>
    </source>
</evidence>
<dbReference type="InterPro" id="IPR005119">
    <property type="entry name" value="LysR_subst-bd"/>
</dbReference>
<dbReference type="RefSeq" id="WP_330799369.1">
    <property type="nucleotide sequence ID" value="NZ_JAZEWV010000032.1"/>
</dbReference>
<dbReference type="PROSITE" id="PS50931">
    <property type="entry name" value="HTH_LYSR"/>
    <property type="match status" value="1"/>
</dbReference>
<accession>A0ABU7PIQ8</accession>
<dbReference type="InterPro" id="IPR036388">
    <property type="entry name" value="WH-like_DNA-bd_sf"/>
</dbReference>
<evidence type="ECO:0000313" key="6">
    <source>
        <dbReference type="EMBL" id="MEE4545665.1"/>
    </source>
</evidence>
<protein>
    <submittedName>
        <fullName evidence="6">LysR family transcriptional regulator</fullName>
    </submittedName>
</protein>
<comment type="caution">
    <text evidence="6">The sequence shown here is derived from an EMBL/GenBank/DDBJ whole genome shotgun (WGS) entry which is preliminary data.</text>
</comment>
<comment type="similarity">
    <text evidence="1">Belongs to the LysR transcriptional regulatory family.</text>
</comment>
<dbReference type="Pfam" id="PF00126">
    <property type="entry name" value="HTH_1"/>
    <property type="match status" value="1"/>
</dbReference>
<evidence type="ECO:0000256" key="4">
    <source>
        <dbReference type="ARBA" id="ARBA00023163"/>
    </source>
</evidence>
<dbReference type="CDD" id="cd05466">
    <property type="entry name" value="PBP2_LTTR_substrate"/>
    <property type="match status" value="1"/>
</dbReference>
<dbReference type="PRINTS" id="PR00039">
    <property type="entry name" value="HTHLYSR"/>
</dbReference>
<dbReference type="SUPFAM" id="SSF46785">
    <property type="entry name" value="Winged helix' DNA-binding domain"/>
    <property type="match status" value="1"/>
</dbReference>
<keyword evidence="3" id="KW-0238">DNA-binding</keyword>
<dbReference type="Pfam" id="PF03466">
    <property type="entry name" value="LysR_substrate"/>
    <property type="match status" value="1"/>
</dbReference>
<dbReference type="InterPro" id="IPR000847">
    <property type="entry name" value="LysR_HTH_N"/>
</dbReference>
<dbReference type="EMBL" id="JAZEWV010000032">
    <property type="protein sequence ID" value="MEE4545665.1"/>
    <property type="molecule type" value="Genomic_DNA"/>
</dbReference>
<sequence>MSELAVHELRVLVAVERARSFTGAARELGGTQSAVSHAVRSCERKLGVVLFDRGRYGARPTAAGEAAAAQARRVLRLLAGLGDEARGAATGEASGTLRIVAFRSAAAQVLPAALARLTARHPLLAPEVRIVPDVGRGAPGEVADGRADLAVATLDGSAPVPAGLVSGVLLEEPYALVHPVGAADPRALPLVDWTENCSSYTRRWWAEQDWIPRATVDAGDDSVVLSMVARGLGMAVMPGLALLDAPAAVAVADLGPRRPTRKVGYVTTPELAHTLAVRALIRELRSTAPSLLPAAAQPAGPARESATG</sequence>
<evidence type="ECO:0000256" key="1">
    <source>
        <dbReference type="ARBA" id="ARBA00009437"/>
    </source>
</evidence>
<dbReference type="InterPro" id="IPR036390">
    <property type="entry name" value="WH_DNA-bd_sf"/>
</dbReference>
<evidence type="ECO:0000259" key="5">
    <source>
        <dbReference type="PROSITE" id="PS50931"/>
    </source>
</evidence>
<dbReference type="Gene3D" id="3.40.190.10">
    <property type="entry name" value="Periplasmic binding protein-like II"/>
    <property type="match status" value="2"/>
</dbReference>
<dbReference type="PANTHER" id="PTHR30126:SF94">
    <property type="entry name" value="LYSR FAMILY TRANSCRIPTIONAL REGULATOR"/>
    <property type="match status" value="1"/>
</dbReference>
<dbReference type="PANTHER" id="PTHR30126">
    <property type="entry name" value="HTH-TYPE TRANSCRIPTIONAL REGULATOR"/>
    <property type="match status" value="1"/>
</dbReference>
<organism evidence="6 7">
    <name type="scientific">Actinacidiphila polyblastidii</name>
    <dbReference type="NCBI Taxonomy" id="3110430"/>
    <lineage>
        <taxon>Bacteria</taxon>
        <taxon>Bacillati</taxon>
        <taxon>Actinomycetota</taxon>
        <taxon>Actinomycetes</taxon>
        <taxon>Kitasatosporales</taxon>
        <taxon>Streptomycetaceae</taxon>
        <taxon>Actinacidiphila</taxon>
    </lineage>
</organism>
<keyword evidence="4" id="KW-0804">Transcription</keyword>
<keyword evidence="2" id="KW-0805">Transcription regulation</keyword>
<reference evidence="6 7" key="1">
    <citation type="submission" date="2023-12" db="EMBL/GenBank/DDBJ databases">
        <title>Streptomyces sp. V4-01.</title>
        <authorList>
            <person name="Somphong A."/>
            <person name="Phongsopitanun W."/>
        </authorList>
    </citation>
    <scope>NUCLEOTIDE SEQUENCE [LARGE SCALE GENOMIC DNA]</scope>
    <source>
        <strain evidence="6 7">V4-01</strain>
    </source>
</reference>
<gene>
    <name evidence="6" type="ORF">V2S66_27315</name>
</gene>
<feature type="domain" description="HTH lysR-type" evidence="5">
    <location>
        <begin position="9"/>
        <end position="61"/>
    </location>
</feature>
<evidence type="ECO:0000256" key="3">
    <source>
        <dbReference type="ARBA" id="ARBA00023125"/>
    </source>
</evidence>